<dbReference type="InterPro" id="IPR020802">
    <property type="entry name" value="TesA-like"/>
</dbReference>
<dbReference type="GO" id="GO:0016787">
    <property type="term" value="F:hydrolase activity"/>
    <property type="evidence" value="ECO:0007669"/>
    <property type="project" value="UniProtKB-KW"/>
</dbReference>
<dbReference type="PANTHER" id="PTHR11487:SF0">
    <property type="entry name" value="S-ACYL FATTY ACID SYNTHASE THIOESTERASE, MEDIUM CHAIN"/>
    <property type="match status" value="1"/>
</dbReference>
<dbReference type="AlphaFoldDB" id="A0A2P8Q2H8"/>
<dbReference type="Gene3D" id="3.40.50.1820">
    <property type="entry name" value="alpha/beta hydrolase"/>
    <property type="match status" value="1"/>
</dbReference>
<name>A0A2P8Q2H8_9ACTN</name>
<organism evidence="4 5">
    <name type="scientific">Streptomyces dioscori</name>
    <dbReference type="NCBI Taxonomy" id="2109333"/>
    <lineage>
        <taxon>Bacteria</taxon>
        <taxon>Bacillati</taxon>
        <taxon>Actinomycetota</taxon>
        <taxon>Actinomycetes</taxon>
        <taxon>Kitasatosporales</taxon>
        <taxon>Streptomycetaceae</taxon>
        <taxon>Streptomyces</taxon>
        <taxon>Streptomyces aurantiacus group</taxon>
    </lineage>
</organism>
<evidence type="ECO:0000259" key="3">
    <source>
        <dbReference type="SMART" id="SM00824"/>
    </source>
</evidence>
<dbReference type="OrthoDB" id="8480037at2"/>
<accession>A0A2P8Q2H8</accession>
<comment type="similarity">
    <text evidence="1">Belongs to the thioesterase family.</text>
</comment>
<evidence type="ECO:0000313" key="5">
    <source>
        <dbReference type="Proteomes" id="UP000240429"/>
    </source>
</evidence>
<dbReference type="SMART" id="SM00824">
    <property type="entry name" value="PKS_TE"/>
    <property type="match status" value="1"/>
</dbReference>
<dbReference type="Pfam" id="PF00975">
    <property type="entry name" value="Thioesterase"/>
    <property type="match status" value="1"/>
</dbReference>
<keyword evidence="2" id="KW-0378">Hydrolase</keyword>
<reference evidence="4 5" key="1">
    <citation type="submission" date="2018-03" db="EMBL/GenBank/DDBJ databases">
        <title>Streptomyces dioscori sp. nov., a novel endophytic actinobacterium isolated from bulbil of Dioscorea bulbifera L.</title>
        <authorList>
            <person name="Zhikuan W."/>
        </authorList>
    </citation>
    <scope>NUCLEOTIDE SEQUENCE [LARGE SCALE GENOMIC DNA]</scope>
    <source>
        <strain evidence="4 5">A217</strain>
    </source>
</reference>
<dbReference type="RefSeq" id="WP_107019536.1">
    <property type="nucleotide sequence ID" value="NZ_KZ679048.1"/>
</dbReference>
<dbReference type="GO" id="GO:0008610">
    <property type="term" value="P:lipid biosynthetic process"/>
    <property type="evidence" value="ECO:0007669"/>
    <property type="project" value="TreeGrafter"/>
</dbReference>
<feature type="domain" description="Thioesterase TesA-like" evidence="3">
    <location>
        <begin position="26"/>
        <end position="248"/>
    </location>
</feature>
<gene>
    <name evidence="4" type="ORF">C6Y14_25990</name>
</gene>
<dbReference type="EMBL" id="PYBJ01000019">
    <property type="protein sequence ID" value="PSM40457.1"/>
    <property type="molecule type" value="Genomic_DNA"/>
</dbReference>
<dbReference type="InterPro" id="IPR001031">
    <property type="entry name" value="Thioesterase"/>
</dbReference>
<comment type="caution">
    <text evidence="4">The sequence shown here is derived from an EMBL/GenBank/DDBJ whole genome shotgun (WGS) entry which is preliminary data.</text>
</comment>
<protein>
    <submittedName>
        <fullName evidence="4">Thioesterase</fullName>
    </submittedName>
</protein>
<evidence type="ECO:0000256" key="1">
    <source>
        <dbReference type="ARBA" id="ARBA00007169"/>
    </source>
</evidence>
<dbReference type="InterPro" id="IPR029058">
    <property type="entry name" value="AB_hydrolase_fold"/>
</dbReference>
<keyword evidence="5" id="KW-1185">Reference proteome</keyword>
<dbReference type="SUPFAM" id="SSF53474">
    <property type="entry name" value="alpha/beta-Hydrolases"/>
    <property type="match status" value="1"/>
</dbReference>
<dbReference type="PANTHER" id="PTHR11487">
    <property type="entry name" value="THIOESTERASE"/>
    <property type="match status" value="1"/>
</dbReference>
<dbReference type="Proteomes" id="UP000240429">
    <property type="component" value="Unassembled WGS sequence"/>
</dbReference>
<evidence type="ECO:0000256" key="2">
    <source>
        <dbReference type="ARBA" id="ARBA00022801"/>
    </source>
</evidence>
<proteinExistence type="inferred from homology"/>
<evidence type="ECO:0000313" key="4">
    <source>
        <dbReference type="EMBL" id="PSM40457.1"/>
    </source>
</evidence>
<dbReference type="InterPro" id="IPR012223">
    <property type="entry name" value="TEII"/>
</dbReference>
<sequence length="258" mass="28320">MTHSLVDSNAWVRRFRPAPDAGSRLVCFPHAGGAASFYFPVARTLHPRVDVLAVQYPGRQERRSEEPLTDIGTLADLSFKALRPVLTGRPVLFGHSMGAVVAFEVARRMEREGGVQPAALVVSGRRAPSRRRQESVHLRSDDGVIAELKLLNGTDNSLLDDEELVRMFLPALRADYRAVETYTYVPGPALGCPVTVFTGDRDPQVTMDEALAWREHTTGPFDLQVFEGGHFYLSTDPATTLDRLESVLRAHGTGPAAS</sequence>